<keyword evidence="2" id="KW-1185">Reference proteome</keyword>
<gene>
    <name evidence="1" type="ORF">FrCorBMG51_22545</name>
</gene>
<evidence type="ECO:0000313" key="1">
    <source>
        <dbReference type="EMBL" id="KLL09779.1"/>
    </source>
</evidence>
<reference evidence="1 2" key="1">
    <citation type="submission" date="2014-12" db="EMBL/GenBank/DDBJ databases">
        <title>Frankia sp. BMG5.1 draft genome.</title>
        <authorList>
            <person name="Gtari M."/>
            <person name="Ghodhbane-Gtari F."/>
            <person name="Nouioui I."/>
            <person name="Ktari A."/>
            <person name="Hezbri K."/>
            <person name="Mimouni W."/>
            <person name="Sbissi I."/>
            <person name="Ayari A."/>
            <person name="Yamanaka T."/>
            <person name="Normand P."/>
            <person name="Tisa L.S."/>
            <person name="Boudabous A."/>
        </authorList>
    </citation>
    <scope>NUCLEOTIDE SEQUENCE [LARGE SCALE GENOMIC DNA]</scope>
    <source>
        <strain evidence="1 2">BMG5.1</strain>
    </source>
</reference>
<dbReference type="EMBL" id="JWIO01000059">
    <property type="protein sequence ID" value="KLL09779.1"/>
    <property type="molecule type" value="Genomic_DNA"/>
</dbReference>
<proteinExistence type="predicted"/>
<evidence type="ECO:0000313" key="2">
    <source>
        <dbReference type="Proteomes" id="UP000035425"/>
    </source>
</evidence>
<dbReference type="RefSeq" id="WP_047225009.1">
    <property type="nucleotide sequence ID" value="NZ_JWIO01000059.1"/>
</dbReference>
<organism evidence="1 2">
    <name type="scientific">Protofrankia coriariae</name>
    <dbReference type="NCBI Taxonomy" id="1562887"/>
    <lineage>
        <taxon>Bacteria</taxon>
        <taxon>Bacillati</taxon>
        <taxon>Actinomycetota</taxon>
        <taxon>Actinomycetes</taxon>
        <taxon>Frankiales</taxon>
        <taxon>Frankiaceae</taxon>
        <taxon>Protofrankia</taxon>
    </lineage>
</organism>
<comment type="caution">
    <text evidence="1">The sequence shown here is derived from an EMBL/GenBank/DDBJ whole genome shotgun (WGS) entry which is preliminary data.</text>
</comment>
<name>A0ABR5EZ95_9ACTN</name>
<accession>A0ABR5EZ95</accession>
<dbReference type="Proteomes" id="UP000035425">
    <property type="component" value="Unassembled WGS sequence"/>
</dbReference>
<sequence length="161" mass="18147">MPDDDVRTVTVFTRPMDEDGWSAEEVTLERPPGGDLTLRCHTSGRVIEMIIGEGGTEYRRTWTVRTEHVPRVLRAALRDLFTDTAALRTWLADTGIPTAAEEWQGHPIRPLDEDRLLIEAVRTVIGTEENDEGTTIADRFTTWLTEQHIGYEAGEQVTNAD</sequence>
<evidence type="ECO:0008006" key="3">
    <source>
        <dbReference type="Google" id="ProtNLM"/>
    </source>
</evidence>
<protein>
    <recommendedName>
        <fullName evidence="3">CYTH domain-containing protein</fullName>
    </recommendedName>
</protein>